<sequence>MIGYIVKEAMQQQLTDATVSLLAMARELTWNKISDNCLYIISEEEENNLNAKESRKIRKSLNDKKKPEQLSALMPKLNELFPNLHNITLYIYRAEPNKTVIEISYYPKSLLHPLNFEELKDVPSMLHCQVAIPNYADAIVLGKEQKFNINWPLAPIDHRLKEFWHRLKYKYHKLLEGNI</sequence>
<dbReference type="AlphaFoldDB" id="A0A494VRP2"/>
<protein>
    <submittedName>
        <fullName evidence="1">Uncharacterized protein</fullName>
    </submittedName>
</protein>
<evidence type="ECO:0000313" key="2">
    <source>
        <dbReference type="Proteomes" id="UP000270046"/>
    </source>
</evidence>
<reference evidence="1 2" key="1">
    <citation type="submission" date="2018-10" db="EMBL/GenBank/DDBJ databases">
        <title>Genome sequencing of Mucilaginibacter sp. HYN0043.</title>
        <authorList>
            <person name="Kim M."/>
            <person name="Yi H."/>
        </authorList>
    </citation>
    <scope>NUCLEOTIDE SEQUENCE [LARGE SCALE GENOMIC DNA]</scope>
    <source>
        <strain evidence="1 2">HYN0043</strain>
    </source>
</reference>
<dbReference type="EMBL" id="CP032869">
    <property type="protein sequence ID" value="AYL94028.1"/>
    <property type="molecule type" value="Genomic_DNA"/>
</dbReference>
<dbReference type="RefSeq" id="WP_119407747.1">
    <property type="nucleotide sequence ID" value="NZ_CP032869.1"/>
</dbReference>
<dbReference type="OrthoDB" id="674560at2"/>
<organism evidence="1 2">
    <name type="scientific">Mucilaginibacter celer</name>
    <dbReference type="NCBI Taxonomy" id="2305508"/>
    <lineage>
        <taxon>Bacteria</taxon>
        <taxon>Pseudomonadati</taxon>
        <taxon>Bacteroidota</taxon>
        <taxon>Sphingobacteriia</taxon>
        <taxon>Sphingobacteriales</taxon>
        <taxon>Sphingobacteriaceae</taxon>
        <taxon>Mucilaginibacter</taxon>
    </lineage>
</organism>
<proteinExistence type="predicted"/>
<name>A0A494VRP2_9SPHI</name>
<keyword evidence="2" id="KW-1185">Reference proteome</keyword>
<evidence type="ECO:0000313" key="1">
    <source>
        <dbReference type="EMBL" id="AYL94028.1"/>
    </source>
</evidence>
<accession>A0A494VRP2</accession>
<dbReference type="Proteomes" id="UP000270046">
    <property type="component" value="Chromosome"/>
</dbReference>
<gene>
    <name evidence="1" type="ORF">HYN43_001395</name>
</gene>
<dbReference type="KEGG" id="muh:HYN43_001395"/>